<dbReference type="Pfam" id="PF07210">
    <property type="entry name" value="DUF1416"/>
    <property type="match status" value="1"/>
</dbReference>
<comment type="caution">
    <text evidence="1">The sequence shown here is derived from an EMBL/GenBank/DDBJ whole genome shotgun (WGS) entry which is preliminary data.</text>
</comment>
<organism evidence="1 2">
    <name type="scientific">Flavimobilis rhizosphaerae</name>
    <dbReference type="NCBI Taxonomy" id="2775421"/>
    <lineage>
        <taxon>Bacteria</taxon>
        <taxon>Bacillati</taxon>
        <taxon>Actinomycetota</taxon>
        <taxon>Actinomycetes</taxon>
        <taxon>Micrococcales</taxon>
        <taxon>Jonesiaceae</taxon>
        <taxon>Flavimobilis</taxon>
    </lineage>
</organism>
<keyword evidence="2" id="KW-1185">Reference proteome</keyword>
<dbReference type="Proteomes" id="UP000642107">
    <property type="component" value="Unassembled WGS sequence"/>
</dbReference>
<reference evidence="1 2" key="1">
    <citation type="submission" date="2020-09" db="EMBL/GenBank/DDBJ databases">
        <title>Flavimobilis rhizosphaerae sp. nov., isolated from rhizosphere soil of Spartina alterniflora.</title>
        <authorList>
            <person name="Hanqin C."/>
        </authorList>
    </citation>
    <scope>NUCLEOTIDE SEQUENCE [LARGE SCALE GENOMIC DNA]</scope>
    <source>
        <strain evidence="1 2">GY 10621</strain>
    </source>
</reference>
<dbReference type="InterPro" id="IPR010814">
    <property type="entry name" value="DUF1416"/>
</dbReference>
<dbReference type="EMBL" id="JACZDF010000008">
    <property type="protein sequence ID" value="MBD9700314.1"/>
    <property type="molecule type" value="Genomic_DNA"/>
</dbReference>
<proteinExistence type="predicted"/>
<gene>
    <name evidence="1" type="ORF">IGS67_12575</name>
</gene>
<evidence type="ECO:0000313" key="1">
    <source>
        <dbReference type="EMBL" id="MBD9700314.1"/>
    </source>
</evidence>
<sequence length="96" mass="9855">MTSCGAPAQTGQVALAPGATIIDGTVTAGGAPVRGAYVRLHDADGEFTAEVVTGDTGQFTFYARPASWELRVLSRAGNGSERLEATEGRTTVELGL</sequence>
<dbReference type="SUPFAM" id="SSF49478">
    <property type="entry name" value="Cna protein B-type domain"/>
    <property type="match status" value="1"/>
</dbReference>
<dbReference type="Gene3D" id="2.60.40.1120">
    <property type="entry name" value="Carboxypeptidase-like, regulatory domain"/>
    <property type="match status" value="1"/>
</dbReference>
<name>A0ABR9DTQ5_9MICO</name>
<evidence type="ECO:0000313" key="2">
    <source>
        <dbReference type="Proteomes" id="UP000642107"/>
    </source>
</evidence>
<protein>
    <submittedName>
        <fullName evidence="1">DUF1416 domain-containing protein</fullName>
    </submittedName>
</protein>
<accession>A0ABR9DTQ5</accession>
<dbReference type="RefSeq" id="WP_192281695.1">
    <property type="nucleotide sequence ID" value="NZ_JACZDF010000008.1"/>
</dbReference>